<dbReference type="PANTHER" id="PTHR35317:SF35">
    <property type="entry name" value="DUF4219 DOMAIN-CONTAINING PROTEIN"/>
    <property type="match status" value="1"/>
</dbReference>
<dbReference type="InterPro" id="IPR036875">
    <property type="entry name" value="Znf_CCHC_sf"/>
</dbReference>
<evidence type="ECO:0000259" key="3">
    <source>
        <dbReference type="PROSITE" id="PS50158"/>
    </source>
</evidence>
<dbReference type="Proteomes" id="UP000029120">
    <property type="component" value="Chromosome 8"/>
</dbReference>
<evidence type="ECO:0000313" key="5">
    <source>
        <dbReference type="Proteomes" id="UP000029120"/>
    </source>
</evidence>
<keyword evidence="1" id="KW-0479">Metal-binding</keyword>
<accession>A0A087G762</accession>
<dbReference type="PANTHER" id="PTHR35317">
    <property type="entry name" value="OS04G0629600 PROTEIN"/>
    <property type="match status" value="1"/>
</dbReference>
<feature type="compositionally biased region" description="Basic and acidic residues" evidence="2">
    <location>
        <begin position="272"/>
        <end position="285"/>
    </location>
</feature>
<protein>
    <recommendedName>
        <fullName evidence="3">CCHC-type domain-containing protein</fullName>
    </recommendedName>
</protein>
<feature type="region of interest" description="Disordered" evidence="2">
    <location>
        <begin position="518"/>
        <end position="537"/>
    </location>
</feature>
<organism evidence="4 5">
    <name type="scientific">Arabis alpina</name>
    <name type="common">Alpine rock-cress</name>
    <dbReference type="NCBI Taxonomy" id="50452"/>
    <lineage>
        <taxon>Eukaryota</taxon>
        <taxon>Viridiplantae</taxon>
        <taxon>Streptophyta</taxon>
        <taxon>Embryophyta</taxon>
        <taxon>Tracheophyta</taxon>
        <taxon>Spermatophyta</taxon>
        <taxon>Magnoliopsida</taxon>
        <taxon>eudicotyledons</taxon>
        <taxon>Gunneridae</taxon>
        <taxon>Pentapetalae</taxon>
        <taxon>rosids</taxon>
        <taxon>malvids</taxon>
        <taxon>Brassicales</taxon>
        <taxon>Brassicaceae</taxon>
        <taxon>Arabideae</taxon>
        <taxon>Arabis</taxon>
    </lineage>
</organism>
<reference evidence="5" key="1">
    <citation type="journal article" date="2015" name="Nat. Plants">
        <title>Genome expansion of Arabis alpina linked with retrotransposition and reduced symmetric DNA methylation.</title>
        <authorList>
            <person name="Willing E.M."/>
            <person name="Rawat V."/>
            <person name="Mandakova T."/>
            <person name="Maumus F."/>
            <person name="James G.V."/>
            <person name="Nordstroem K.J."/>
            <person name="Becker C."/>
            <person name="Warthmann N."/>
            <person name="Chica C."/>
            <person name="Szarzynska B."/>
            <person name="Zytnicki M."/>
            <person name="Albani M.C."/>
            <person name="Kiefer C."/>
            <person name="Bergonzi S."/>
            <person name="Castaings L."/>
            <person name="Mateos J.L."/>
            <person name="Berns M.C."/>
            <person name="Bujdoso N."/>
            <person name="Piofczyk T."/>
            <person name="de Lorenzo L."/>
            <person name="Barrero-Sicilia C."/>
            <person name="Mateos I."/>
            <person name="Piednoel M."/>
            <person name="Hagmann J."/>
            <person name="Chen-Min-Tao R."/>
            <person name="Iglesias-Fernandez R."/>
            <person name="Schuster S.C."/>
            <person name="Alonso-Blanco C."/>
            <person name="Roudier F."/>
            <person name="Carbonero P."/>
            <person name="Paz-Ares J."/>
            <person name="Davis S.J."/>
            <person name="Pecinka A."/>
            <person name="Quesneville H."/>
            <person name="Colot V."/>
            <person name="Lysak M.A."/>
            <person name="Weigel D."/>
            <person name="Coupland G."/>
            <person name="Schneeberger K."/>
        </authorList>
    </citation>
    <scope>NUCLEOTIDE SEQUENCE [LARGE SCALE GENOMIC DNA]</scope>
    <source>
        <strain evidence="5">cv. Pajares</strain>
    </source>
</reference>
<gene>
    <name evidence="4" type="ordered locus">AALP_Aa8g149900</name>
</gene>
<dbReference type="EMBL" id="CM002876">
    <property type="protein sequence ID" value="KFK25714.1"/>
    <property type="molecule type" value="Genomic_DNA"/>
</dbReference>
<feature type="region of interest" description="Disordered" evidence="2">
    <location>
        <begin position="272"/>
        <end position="294"/>
    </location>
</feature>
<evidence type="ECO:0000313" key="4">
    <source>
        <dbReference type="EMBL" id="KFK25714.1"/>
    </source>
</evidence>
<dbReference type="PROSITE" id="PS50158">
    <property type="entry name" value="ZF_CCHC"/>
    <property type="match status" value="1"/>
</dbReference>
<name>A0A087G762_ARAAL</name>
<sequence length="631" mass="71409">MESYQDLVSSSKVILDSDNYGFWKSRMKVIIGGIDVLAWRAVLVQWTTPTVLDAVGVRLPKPEETWTVDELKKAKYNSKALSAIHSSVTKKTFKLIQGCETAKEAWDLLQLHFEGTQKVQNSRKDMLATRFENLKMEEHESISDFSSKLKSMSQEAVTLGRRYNDTKLVKKFMRCLPAKFMAYKSALNVSHNTEELSFGEVVGMLHAHEMELESTTGDITPGERILLESDDEDPVSLLARRFDQALRKVEQGQSKRRFRLIKKPPEADIAKMYEKQSKRSSMHTDSEEDSEDEEEFSNFVAFLGITKFDEGEELSESESDGEHEDDLIKSYKEIKLCLKLFLSYGRTEKSYSGLGYTGRSASETENTQFVSAGFSHPTEQRNQSTTVRRTGCYFCGKHGHIKAFCYKFWNKIKKLRQQGKFFWNGWRSQIWVKKEDLLSTVSKRAPVTKTELNLQCNLACGSEERQNTGMWHFESSSSRHITRDMSKLHNLNNVKGVEVTFRDKDHGVLQHKGGDKIRCGSGYKEKHVKDQQKKVHGIESKSVLNGTKKVACSEEKSGLNDQSSPKEQSSSAEQSGSERSVVCVLNLLQVCARICCRSVLSGCSTVLYSSACSCSLAAVAPALYYSSQYTL</sequence>
<evidence type="ECO:0000256" key="1">
    <source>
        <dbReference type="PROSITE-ProRule" id="PRU00047"/>
    </source>
</evidence>
<dbReference type="Gramene" id="KFK25714">
    <property type="protein sequence ID" value="KFK25714"/>
    <property type="gene ID" value="AALP_AA8G149900"/>
</dbReference>
<dbReference type="InterPro" id="IPR001878">
    <property type="entry name" value="Znf_CCHC"/>
</dbReference>
<dbReference type="AlphaFoldDB" id="A0A087G762"/>
<dbReference type="Pfam" id="PF14223">
    <property type="entry name" value="Retrotran_gag_2"/>
    <property type="match status" value="1"/>
</dbReference>
<dbReference type="SUPFAM" id="SSF57756">
    <property type="entry name" value="Retrovirus zinc finger-like domains"/>
    <property type="match status" value="1"/>
</dbReference>
<dbReference type="GO" id="GO:0008270">
    <property type="term" value="F:zinc ion binding"/>
    <property type="evidence" value="ECO:0007669"/>
    <property type="project" value="UniProtKB-KW"/>
</dbReference>
<dbReference type="OrthoDB" id="1931687at2759"/>
<keyword evidence="1" id="KW-0863">Zinc-finger</keyword>
<dbReference type="GO" id="GO:0003676">
    <property type="term" value="F:nucleic acid binding"/>
    <property type="evidence" value="ECO:0007669"/>
    <property type="project" value="InterPro"/>
</dbReference>
<feature type="domain" description="CCHC-type" evidence="3">
    <location>
        <begin position="392"/>
        <end position="405"/>
    </location>
</feature>
<proteinExistence type="predicted"/>
<keyword evidence="5" id="KW-1185">Reference proteome</keyword>
<evidence type="ECO:0000256" key="2">
    <source>
        <dbReference type="SAM" id="MobiDB-lite"/>
    </source>
</evidence>
<dbReference type="eggNOG" id="KOG0017">
    <property type="taxonomic scope" value="Eukaryota"/>
</dbReference>
<keyword evidence="1" id="KW-0862">Zinc</keyword>